<dbReference type="Gene3D" id="3.30.1300.10">
    <property type="entry name" value="Pantoate-beta-alanine ligase, C-terminal domain"/>
    <property type="match status" value="1"/>
</dbReference>
<dbReference type="CDD" id="cd00560">
    <property type="entry name" value="PanC"/>
    <property type="match status" value="1"/>
</dbReference>
<feature type="binding site" evidence="8">
    <location>
        <position position="155"/>
    </location>
    <ligand>
        <name>(R)-pantoate</name>
        <dbReference type="ChEBI" id="CHEBI:15980"/>
    </ligand>
</feature>
<dbReference type="GO" id="GO:0004592">
    <property type="term" value="F:pantoate-beta-alanine ligase activity"/>
    <property type="evidence" value="ECO:0007669"/>
    <property type="project" value="UniProtKB-UniRule"/>
</dbReference>
<accession>A0A1H9H399</accession>
<dbReference type="HAMAP" id="MF_00158">
    <property type="entry name" value="PanC"/>
    <property type="match status" value="1"/>
</dbReference>
<dbReference type="Proteomes" id="UP000182360">
    <property type="component" value="Unassembled WGS sequence"/>
</dbReference>
<reference evidence="9 10" key="1">
    <citation type="submission" date="2016-10" db="EMBL/GenBank/DDBJ databases">
        <authorList>
            <person name="de Groot N.N."/>
        </authorList>
    </citation>
    <scope>NUCLEOTIDE SEQUENCE [LARGE SCALE GENOMIC DNA]</scope>
    <source>
        <strain evidence="9 10">B25</strain>
    </source>
</reference>
<dbReference type="OrthoDB" id="9773087at2"/>
<feature type="binding site" evidence="8">
    <location>
        <position position="63"/>
    </location>
    <ligand>
        <name>beta-alanine</name>
        <dbReference type="ChEBI" id="CHEBI:57966"/>
    </ligand>
</feature>
<evidence type="ECO:0000256" key="8">
    <source>
        <dbReference type="HAMAP-Rule" id="MF_00158"/>
    </source>
</evidence>
<evidence type="ECO:0000256" key="7">
    <source>
        <dbReference type="ARBA" id="ARBA00048258"/>
    </source>
</evidence>
<feature type="binding site" evidence="8">
    <location>
        <begin position="32"/>
        <end position="39"/>
    </location>
    <ligand>
        <name>ATP</name>
        <dbReference type="ChEBI" id="CHEBI:30616"/>
    </ligand>
</feature>
<comment type="pathway">
    <text evidence="1 8">Cofactor biosynthesis; (R)-pantothenate biosynthesis; (R)-pantothenate from (R)-pantoate and beta-alanine: step 1/1.</text>
</comment>
<dbReference type="NCBIfam" id="TIGR00125">
    <property type="entry name" value="cyt_tran_rel"/>
    <property type="match status" value="1"/>
</dbReference>
<feature type="active site" description="Proton donor" evidence="8">
    <location>
        <position position="39"/>
    </location>
</feature>
<dbReference type="Gene3D" id="3.40.50.620">
    <property type="entry name" value="HUPs"/>
    <property type="match status" value="1"/>
</dbReference>
<feature type="binding site" evidence="8">
    <location>
        <begin position="149"/>
        <end position="152"/>
    </location>
    <ligand>
        <name>ATP</name>
        <dbReference type="ChEBI" id="CHEBI:30616"/>
    </ligand>
</feature>
<evidence type="ECO:0000256" key="3">
    <source>
        <dbReference type="ARBA" id="ARBA00022598"/>
    </source>
</evidence>
<dbReference type="GO" id="GO:0005829">
    <property type="term" value="C:cytosol"/>
    <property type="evidence" value="ECO:0007669"/>
    <property type="project" value="TreeGrafter"/>
</dbReference>
<dbReference type="GO" id="GO:0015940">
    <property type="term" value="P:pantothenate biosynthetic process"/>
    <property type="evidence" value="ECO:0007669"/>
    <property type="project" value="UniProtKB-UniRule"/>
</dbReference>
<dbReference type="Pfam" id="PF02569">
    <property type="entry name" value="Pantoate_ligase"/>
    <property type="match status" value="1"/>
</dbReference>
<dbReference type="InterPro" id="IPR042176">
    <property type="entry name" value="Pantoate_ligase_C"/>
</dbReference>
<comment type="miscellaneous">
    <text evidence="8">The reaction proceeds by a bi uni uni bi ping pong mechanism.</text>
</comment>
<dbReference type="SUPFAM" id="SSF52374">
    <property type="entry name" value="Nucleotidylyl transferase"/>
    <property type="match status" value="1"/>
</dbReference>
<keyword evidence="3 8" id="KW-0436">Ligase</keyword>
<keyword evidence="4 8" id="KW-0566">Pantothenate biosynthesis</keyword>
<dbReference type="InterPro" id="IPR003721">
    <property type="entry name" value="Pantoate_ligase"/>
</dbReference>
<keyword evidence="10" id="KW-1185">Reference proteome</keyword>
<comment type="function">
    <text evidence="8">Catalyzes the condensation of pantoate with beta-alanine in an ATP-dependent reaction via a pantoyl-adenylate intermediate.</text>
</comment>
<evidence type="ECO:0000313" key="10">
    <source>
        <dbReference type="Proteomes" id="UP000182360"/>
    </source>
</evidence>
<evidence type="ECO:0000256" key="4">
    <source>
        <dbReference type="ARBA" id="ARBA00022655"/>
    </source>
</evidence>
<proteinExistence type="inferred from homology"/>
<dbReference type="EMBL" id="FOFU01000006">
    <property type="protein sequence ID" value="SEQ56796.1"/>
    <property type="molecule type" value="Genomic_DNA"/>
</dbReference>
<dbReference type="NCBIfam" id="TIGR00018">
    <property type="entry name" value="panC"/>
    <property type="match status" value="1"/>
</dbReference>
<dbReference type="InterPro" id="IPR004821">
    <property type="entry name" value="Cyt_trans-like"/>
</dbReference>
<dbReference type="GO" id="GO:0005524">
    <property type="term" value="F:ATP binding"/>
    <property type="evidence" value="ECO:0007669"/>
    <property type="project" value="UniProtKB-KW"/>
</dbReference>
<keyword evidence="6 8" id="KW-0067">ATP-binding</keyword>
<dbReference type="RefSeq" id="WP_074644021.1">
    <property type="nucleotide sequence ID" value="NZ_FOFU01000006.1"/>
</dbReference>
<evidence type="ECO:0000313" key="9">
    <source>
        <dbReference type="EMBL" id="SEQ56796.1"/>
    </source>
</evidence>
<keyword evidence="8" id="KW-0963">Cytoplasm</keyword>
<evidence type="ECO:0000256" key="6">
    <source>
        <dbReference type="ARBA" id="ARBA00022840"/>
    </source>
</evidence>
<feature type="binding site" evidence="8">
    <location>
        <position position="63"/>
    </location>
    <ligand>
        <name>(R)-pantoate</name>
        <dbReference type="ChEBI" id="CHEBI:15980"/>
    </ligand>
</feature>
<evidence type="ECO:0000256" key="5">
    <source>
        <dbReference type="ARBA" id="ARBA00022741"/>
    </source>
</evidence>
<dbReference type="EC" id="6.3.2.1" evidence="8"/>
<comment type="subcellular location">
    <subcellularLocation>
        <location evidence="8">Cytoplasm</location>
    </subcellularLocation>
</comment>
<feature type="binding site" evidence="8">
    <location>
        <begin position="186"/>
        <end position="189"/>
    </location>
    <ligand>
        <name>ATP</name>
        <dbReference type="ChEBI" id="CHEBI:30616"/>
    </ligand>
</feature>
<dbReference type="PANTHER" id="PTHR21299:SF1">
    <property type="entry name" value="PANTOATE--BETA-ALANINE LIGASE"/>
    <property type="match status" value="1"/>
</dbReference>
<sequence>MKIINTPAEWLEIEKSINRKEKHQSIGLVPTMGALHKGHLSLVERAIKENDISVVSIFLNPVQFNNQNDLKTYPKTWEEDCALLEKTGVDYLFAPTYDIMYPDDYHYKLSEDSFSKTLCGASRPGHFDGVLTVVMKLFQIFLPEKAYFGEKDFQQYKLLDGMAKAFFLRTEVIPCPIVREENGLAFSSRNKRLSPAGLAKAPCLHKALASGKSVDEIKAQLEADGFMIDYVTEVGNRLYAAASIEDVRLIDNVER</sequence>
<keyword evidence="5 8" id="KW-0547">Nucleotide-binding</keyword>
<organism evidence="9 10">
    <name type="scientific">Treponema bryantii</name>
    <dbReference type="NCBI Taxonomy" id="163"/>
    <lineage>
        <taxon>Bacteria</taxon>
        <taxon>Pseudomonadati</taxon>
        <taxon>Spirochaetota</taxon>
        <taxon>Spirochaetia</taxon>
        <taxon>Spirochaetales</taxon>
        <taxon>Treponemataceae</taxon>
        <taxon>Treponema</taxon>
    </lineage>
</organism>
<comment type="subunit">
    <text evidence="8">Homodimer.</text>
</comment>
<comment type="catalytic activity">
    <reaction evidence="7 8">
        <text>(R)-pantoate + beta-alanine + ATP = (R)-pantothenate + AMP + diphosphate + H(+)</text>
        <dbReference type="Rhea" id="RHEA:10912"/>
        <dbReference type="ChEBI" id="CHEBI:15378"/>
        <dbReference type="ChEBI" id="CHEBI:15980"/>
        <dbReference type="ChEBI" id="CHEBI:29032"/>
        <dbReference type="ChEBI" id="CHEBI:30616"/>
        <dbReference type="ChEBI" id="CHEBI:33019"/>
        <dbReference type="ChEBI" id="CHEBI:57966"/>
        <dbReference type="ChEBI" id="CHEBI:456215"/>
        <dbReference type="EC" id="6.3.2.1"/>
    </reaction>
</comment>
<feature type="binding site" evidence="8">
    <location>
        <position position="178"/>
    </location>
    <ligand>
        <name>ATP</name>
        <dbReference type="ChEBI" id="CHEBI:30616"/>
    </ligand>
</feature>
<name>A0A1H9H399_9SPIR</name>
<comment type="similarity">
    <text evidence="2 8">Belongs to the pantothenate synthetase family.</text>
</comment>
<dbReference type="PANTHER" id="PTHR21299">
    <property type="entry name" value="CYTIDYLATE KINASE/PANTOATE-BETA-ALANINE LIGASE"/>
    <property type="match status" value="1"/>
</dbReference>
<dbReference type="InterPro" id="IPR014729">
    <property type="entry name" value="Rossmann-like_a/b/a_fold"/>
</dbReference>
<evidence type="ECO:0000256" key="1">
    <source>
        <dbReference type="ARBA" id="ARBA00004990"/>
    </source>
</evidence>
<dbReference type="AlphaFoldDB" id="A0A1H9H399"/>
<protein>
    <recommendedName>
        <fullName evidence="8">Pantothenate synthetase</fullName>
        <shortName evidence="8">PS</shortName>
        <ecNumber evidence="8">6.3.2.1</ecNumber>
    </recommendedName>
    <alternativeName>
        <fullName evidence="8">Pantoate--beta-alanine ligase</fullName>
    </alternativeName>
    <alternativeName>
        <fullName evidence="8">Pantoate-activating enzyme</fullName>
    </alternativeName>
</protein>
<dbReference type="UniPathway" id="UPA00028">
    <property type="reaction ID" value="UER00005"/>
</dbReference>
<gene>
    <name evidence="8" type="primary">panC</name>
    <name evidence="9" type="ORF">SAMN04487977_10631</name>
</gene>
<evidence type="ECO:0000256" key="2">
    <source>
        <dbReference type="ARBA" id="ARBA00009256"/>
    </source>
</evidence>